<dbReference type="OrthoDB" id="489576at2"/>
<sequence length="231" mass="27084">MHPQQIREKLKSLIEEASSIDPNLAIKLNQINNWIKDVKPGTLMSKRFVLLFLQQFIRDAEIRLDIKRLTSEAERQDFYESMTPPEKYWYGELFPRWLSKNDPKFYIWRKKLMSGEFNQEDEKLINLIADVIKRNGGQVLQRYIIDLSMASDIMVSSIQEQPLCIQLTSQSQEFTQTKSDDWEDTLISWGIERGLFLSFNPGESDFINQIVNLALDKSDNLNNGIYQKINL</sequence>
<dbReference type="RefSeq" id="WP_137907387.1">
    <property type="nucleotide sequence ID" value="NZ_BJCF01000011.1"/>
</dbReference>
<comment type="caution">
    <text evidence="1">The sequence shown here is derived from an EMBL/GenBank/DDBJ whole genome shotgun (WGS) entry which is preliminary data.</text>
</comment>
<accession>A0A480AD15</accession>
<gene>
    <name evidence="1" type="ORF">NIES80_13800</name>
</gene>
<evidence type="ECO:0000313" key="1">
    <source>
        <dbReference type="EMBL" id="GCL41683.1"/>
    </source>
</evidence>
<dbReference type="AlphaFoldDB" id="A0A480AD15"/>
<name>A0A480AD15_9CYAN</name>
<dbReference type="Proteomes" id="UP000299367">
    <property type="component" value="Unassembled WGS sequence"/>
</dbReference>
<protein>
    <submittedName>
        <fullName evidence="1">Uncharacterized protein</fullName>
    </submittedName>
</protein>
<reference evidence="2" key="1">
    <citation type="submission" date="2019-02" db="EMBL/GenBank/DDBJ databases">
        <title>Draft genome sequence of Dolichospermum planctonicum NIES-80.</title>
        <authorList>
            <person name="Yamaguchi H."/>
            <person name="Suzuki S."/>
            <person name="Kawachi M."/>
        </authorList>
    </citation>
    <scope>NUCLEOTIDE SEQUENCE [LARGE SCALE GENOMIC DNA]</scope>
    <source>
        <strain evidence="2">NIES-80</strain>
    </source>
</reference>
<evidence type="ECO:0000313" key="2">
    <source>
        <dbReference type="Proteomes" id="UP000299367"/>
    </source>
</evidence>
<organism evidence="1 2">
    <name type="scientific">Dolichospermum planctonicum</name>
    <dbReference type="NCBI Taxonomy" id="136072"/>
    <lineage>
        <taxon>Bacteria</taxon>
        <taxon>Bacillati</taxon>
        <taxon>Cyanobacteriota</taxon>
        <taxon>Cyanophyceae</taxon>
        <taxon>Nostocales</taxon>
        <taxon>Aphanizomenonaceae</taxon>
        <taxon>Dolichospermum</taxon>
    </lineage>
</organism>
<dbReference type="EMBL" id="BJCF01000011">
    <property type="protein sequence ID" value="GCL41683.1"/>
    <property type="molecule type" value="Genomic_DNA"/>
</dbReference>
<proteinExistence type="predicted"/>